<dbReference type="NCBIfam" id="TIGR00360">
    <property type="entry name" value="ComEC_N-term"/>
    <property type="match status" value="1"/>
</dbReference>
<evidence type="ECO:0000256" key="3">
    <source>
        <dbReference type="ARBA" id="ARBA00022692"/>
    </source>
</evidence>
<keyword evidence="5 6" id="KW-0472">Membrane</keyword>
<evidence type="ECO:0000259" key="7">
    <source>
        <dbReference type="Pfam" id="PF03772"/>
    </source>
</evidence>
<evidence type="ECO:0000256" key="6">
    <source>
        <dbReference type="SAM" id="Phobius"/>
    </source>
</evidence>
<feature type="transmembrane region" description="Helical" evidence="6">
    <location>
        <begin position="87"/>
        <end position="108"/>
    </location>
</feature>
<reference evidence="8 9" key="1">
    <citation type="journal article" date="2015" name="Nature">
        <title>rRNA introns, odd ribosomes, and small enigmatic genomes across a large radiation of phyla.</title>
        <authorList>
            <person name="Brown C.T."/>
            <person name="Hug L.A."/>
            <person name="Thomas B.C."/>
            <person name="Sharon I."/>
            <person name="Castelle C.J."/>
            <person name="Singh A."/>
            <person name="Wilkins M.J."/>
            <person name="Williams K.H."/>
            <person name="Banfield J.F."/>
        </authorList>
    </citation>
    <scope>NUCLEOTIDE SEQUENCE [LARGE SCALE GENOMIC DNA]</scope>
</reference>
<protein>
    <recommendedName>
        <fullName evidence="7">ComEC/Rec2-related protein domain-containing protein</fullName>
    </recommendedName>
</protein>
<dbReference type="Proteomes" id="UP000034881">
    <property type="component" value="Unassembled WGS sequence"/>
</dbReference>
<feature type="transmembrane region" description="Helical" evidence="6">
    <location>
        <begin position="115"/>
        <end position="130"/>
    </location>
</feature>
<feature type="transmembrane region" description="Helical" evidence="6">
    <location>
        <begin position="185"/>
        <end position="204"/>
    </location>
</feature>
<feature type="transmembrane region" description="Helical" evidence="6">
    <location>
        <begin position="160"/>
        <end position="179"/>
    </location>
</feature>
<dbReference type="Pfam" id="PF03772">
    <property type="entry name" value="Competence"/>
    <property type="match status" value="1"/>
</dbReference>
<dbReference type="InterPro" id="IPR004477">
    <property type="entry name" value="ComEC_N"/>
</dbReference>
<evidence type="ECO:0000256" key="2">
    <source>
        <dbReference type="ARBA" id="ARBA00022475"/>
    </source>
</evidence>
<organism evidence="8 9">
    <name type="scientific">Candidatus Daviesbacteria bacterium GW2011_GWC2_40_12</name>
    <dbReference type="NCBI Taxonomy" id="1618431"/>
    <lineage>
        <taxon>Bacteria</taxon>
        <taxon>Candidatus Daviesiibacteriota</taxon>
    </lineage>
</organism>
<evidence type="ECO:0000256" key="5">
    <source>
        <dbReference type="ARBA" id="ARBA00023136"/>
    </source>
</evidence>
<evidence type="ECO:0000256" key="1">
    <source>
        <dbReference type="ARBA" id="ARBA00004651"/>
    </source>
</evidence>
<dbReference type="InterPro" id="IPR052159">
    <property type="entry name" value="Competence_DNA_uptake"/>
</dbReference>
<evidence type="ECO:0000256" key="4">
    <source>
        <dbReference type="ARBA" id="ARBA00022989"/>
    </source>
</evidence>
<feature type="transmembrane region" description="Helical" evidence="6">
    <location>
        <begin position="245"/>
        <end position="267"/>
    </location>
</feature>
<feature type="domain" description="ComEC/Rec2-related protein" evidence="7">
    <location>
        <begin position="65"/>
        <end position="317"/>
    </location>
</feature>
<dbReference type="PANTHER" id="PTHR30619">
    <property type="entry name" value="DNA INTERNALIZATION/COMPETENCE PROTEIN COMEC/REC2"/>
    <property type="match status" value="1"/>
</dbReference>
<accession>A0A0G0TTX2</accession>
<keyword evidence="4 6" id="KW-1133">Transmembrane helix</keyword>
<evidence type="ECO:0000313" key="8">
    <source>
        <dbReference type="EMBL" id="KKR41342.1"/>
    </source>
</evidence>
<keyword evidence="3 6" id="KW-0812">Transmembrane</keyword>
<dbReference type="GO" id="GO:0005886">
    <property type="term" value="C:plasma membrane"/>
    <property type="evidence" value="ECO:0007669"/>
    <property type="project" value="UniProtKB-SubCell"/>
</dbReference>
<feature type="transmembrane region" description="Helical" evidence="6">
    <location>
        <begin position="298"/>
        <end position="321"/>
    </location>
</feature>
<evidence type="ECO:0000313" key="9">
    <source>
        <dbReference type="Proteomes" id="UP000034881"/>
    </source>
</evidence>
<comment type="caution">
    <text evidence="8">The sequence shown here is derived from an EMBL/GenBank/DDBJ whole genome shotgun (WGS) entry which is preliminary data.</text>
</comment>
<comment type="subcellular location">
    <subcellularLocation>
        <location evidence="1">Cell membrane</location>
        <topology evidence="1">Multi-pass membrane protein</topology>
    </subcellularLocation>
</comment>
<keyword evidence="2" id="KW-1003">Cell membrane</keyword>
<feature type="transmembrane region" description="Helical" evidence="6">
    <location>
        <begin position="274"/>
        <end position="292"/>
    </location>
</feature>
<dbReference type="EMBL" id="LBYB01000013">
    <property type="protein sequence ID" value="KKR41342.1"/>
    <property type="molecule type" value="Genomic_DNA"/>
</dbReference>
<dbReference type="PANTHER" id="PTHR30619:SF1">
    <property type="entry name" value="RECOMBINATION PROTEIN 2"/>
    <property type="match status" value="1"/>
</dbReference>
<dbReference type="AlphaFoldDB" id="A0A0G0TTX2"/>
<name>A0A0G0TTX2_9BACT</name>
<proteinExistence type="predicted"/>
<gene>
    <name evidence="8" type="ORF">UT77_C0013G0012</name>
</gene>
<sequence length="341" mass="37929">MRKLVYWNKTSLVLAAVLYLLIFLVRYEQGGWEPDLDLFLDVRTRLDQRISQLLPSPQAELLSGILLGNKKDLPPALKLALRDTSTLHIVVASGQNLSMVAGFFLSLAGLIKRRHAIILSLIAVTAYVLLTGGQVPILRAAIMFTLASFAQIYGRQNTGWWVLMITAALMLLINPKWILDLSFQLSFLATFGVVVVSPLLLKFLRKFPLLGQDLAVTLAAQLMVAPVIAANFHQISLVSLLANTLILWTIPFIMILGVLMLFLGALVSLAVSVFLTYFIYIVGFFASLPFAWEYIGEQVWVVWVGYYLVVVGILMAINLSLRDHEVAKQSIAEDCHANRSQ</sequence>